<organism evidence="1 2">
    <name type="scientific">Seminavis robusta</name>
    <dbReference type="NCBI Taxonomy" id="568900"/>
    <lineage>
        <taxon>Eukaryota</taxon>
        <taxon>Sar</taxon>
        <taxon>Stramenopiles</taxon>
        <taxon>Ochrophyta</taxon>
        <taxon>Bacillariophyta</taxon>
        <taxon>Bacillariophyceae</taxon>
        <taxon>Bacillariophycidae</taxon>
        <taxon>Naviculales</taxon>
        <taxon>Naviculaceae</taxon>
        <taxon>Seminavis</taxon>
    </lineage>
</organism>
<dbReference type="Gene3D" id="3.20.20.80">
    <property type="entry name" value="Glycosidases"/>
    <property type="match status" value="1"/>
</dbReference>
<dbReference type="OrthoDB" id="2145504at2759"/>
<keyword evidence="2" id="KW-1185">Reference proteome</keyword>
<dbReference type="EMBL" id="CAICTM010000049">
    <property type="protein sequence ID" value="CAB9498957.1"/>
    <property type="molecule type" value="Genomic_DNA"/>
</dbReference>
<dbReference type="InterPro" id="IPR017853">
    <property type="entry name" value="GH"/>
</dbReference>
<proteinExistence type="predicted"/>
<dbReference type="Proteomes" id="UP001153069">
    <property type="component" value="Unassembled WGS sequence"/>
</dbReference>
<dbReference type="SUPFAM" id="SSF51445">
    <property type="entry name" value="(Trans)glycosidases"/>
    <property type="match status" value="1"/>
</dbReference>
<evidence type="ECO:0000313" key="2">
    <source>
        <dbReference type="Proteomes" id="UP001153069"/>
    </source>
</evidence>
<gene>
    <name evidence="1" type="ORF">SEMRO_49_G028760.1</name>
</gene>
<comment type="caution">
    <text evidence="1">The sequence shown here is derived from an EMBL/GenBank/DDBJ whole genome shotgun (WGS) entry which is preliminary data.</text>
</comment>
<reference evidence="1" key="1">
    <citation type="submission" date="2020-06" db="EMBL/GenBank/DDBJ databases">
        <authorList>
            <consortium name="Plant Systems Biology data submission"/>
        </authorList>
    </citation>
    <scope>NUCLEOTIDE SEQUENCE</scope>
    <source>
        <strain evidence="1">D6</strain>
    </source>
</reference>
<dbReference type="AlphaFoldDB" id="A0A9N8H3Z7"/>
<accession>A0A9N8H3Z7</accession>
<sequence length="368" mass="42572">MASPTRSRNRRPLPAKMLIGYGTNCDRVRKAVHDGVNIVIWAFMDIVAVDNEHEDSDHRELLESQTDTDTPRRGRIKTDLDLNGIRQLIQELDQNGYNHVIHLVSFGGWNGPHLDAALSAEEWYDCWKESEAGSLFHGMDWDLEGHDDLTRPTNVFTIECLEKMGHISRMMKEDGYLVGMAPPQSYMNFDNPHLSRYVNLTEPDRPWHSEFHYFGANVYSYVLAKYGDFIDFVSMQLYESYSLAAMAVYHENIEPEDYLISYIQDLVVKQKEKFYVDFSQDKDLNMEGQYTHLPLKKLVIGLANGWAADPENRKHIFIAPEQIQKAYNALQNSDHGDLSPRGFMFWTIEEEGTRDVYLARDIHKTLNP</sequence>
<protein>
    <submittedName>
        <fullName evidence="1">Uncharacterized protein</fullName>
    </submittedName>
</protein>
<name>A0A9N8H3Z7_9STRA</name>
<evidence type="ECO:0000313" key="1">
    <source>
        <dbReference type="EMBL" id="CAB9498957.1"/>
    </source>
</evidence>